<sequence length="71" mass="7258">MLRVPAGVAARRAPVPDLGSGTFGSAQAVDERGETATGRLPAGHTHTVAVTIDNRGVADSLPARSVVWPRG</sequence>
<name>A0ABY8XEA8_9PSEU</name>
<keyword evidence="2" id="KW-1185">Reference proteome</keyword>
<evidence type="ECO:0000313" key="1">
    <source>
        <dbReference type="EMBL" id="WIV53942.1"/>
    </source>
</evidence>
<dbReference type="RefSeq" id="WP_285450471.1">
    <property type="nucleotide sequence ID" value="NZ_CP127173.1"/>
</dbReference>
<accession>A0ABY8XEA8</accession>
<gene>
    <name evidence="1" type="ORF">QP939_34420</name>
</gene>
<protein>
    <submittedName>
        <fullName evidence="1">Uncharacterized protein</fullName>
    </submittedName>
</protein>
<evidence type="ECO:0000313" key="2">
    <source>
        <dbReference type="Proteomes" id="UP001227101"/>
    </source>
</evidence>
<proteinExistence type="predicted"/>
<dbReference type="EMBL" id="CP127173">
    <property type="protein sequence ID" value="WIV53942.1"/>
    <property type="molecule type" value="Genomic_DNA"/>
</dbReference>
<reference evidence="1 2" key="1">
    <citation type="submission" date="2023-06" db="EMBL/GenBank/DDBJ databases">
        <authorList>
            <person name="Oyuntsetseg B."/>
            <person name="Kim S.B."/>
        </authorList>
    </citation>
    <scope>NUCLEOTIDE SEQUENCE [LARGE SCALE GENOMIC DNA]</scope>
    <source>
        <strain evidence="1 2">2-2</strain>
    </source>
</reference>
<organism evidence="1 2">
    <name type="scientific">Amycolatopsis nalaikhensis</name>
    <dbReference type="NCBI Taxonomy" id="715472"/>
    <lineage>
        <taxon>Bacteria</taxon>
        <taxon>Bacillati</taxon>
        <taxon>Actinomycetota</taxon>
        <taxon>Actinomycetes</taxon>
        <taxon>Pseudonocardiales</taxon>
        <taxon>Pseudonocardiaceae</taxon>
        <taxon>Amycolatopsis</taxon>
    </lineage>
</organism>
<dbReference type="Proteomes" id="UP001227101">
    <property type="component" value="Chromosome"/>
</dbReference>